<evidence type="ECO:0000313" key="2">
    <source>
        <dbReference type="EMBL" id="VVM75965.1"/>
    </source>
</evidence>
<accession>A0A5E6SF43</accession>
<dbReference type="InterPro" id="IPR046847">
    <property type="entry name" value="Xre-like_HTH"/>
</dbReference>
<dbReference type="InterPro" id="IPR011979">
    <property type="entry name" value="Antitox_Xre"/>
</dbReference>
<reference evidence="2 3" key="1">
    <citation type="submission" date="2019-09" db="EMBL/GenBank/DDBJ databases">
        <authorList>
            <person name="Chandra G."/>
            <person name="Truman W A."/>
        </authorList>
    </citation>
    <scope>NUCLEOTIDE SEQUENCE [LARGE SCALE GENOMIC DNA]</scope>
    <source>
        <strain evidence="2">PS673</strain>
    </source>
</reference>
<protein>
    <recommendedName>
        <fullName evidence="1">Antitoxin Xre-like helix-turn-helix domain-containing protein</fullName>
    </recommendedName>
</protein>
<dbReference type="GO" id="GO:0003677">
    <property type="term" value="F:DNA binding"/>
    <property type="evidence" value="ECO:0007669"/>
    <property type="project" value="InterPro"/>
</dbReference>
<organism evidence="2 3">
    <name type="scientific">Pseudomonas fluorescens</name>
    <dbReference type="NCBI Taxonomy" id="294"/>
    <lineage>
        <taxon>Bacteria</taxon>
        <taxon>Pseudomonadati</taxon>
        <taxon>Pseudomonadota</taxon>
        <taxon>Gammaproteobacteria</taxon>
        <taxon>Pseudomonadales</taxon>
        <taxon>Pseudomonadaceae</taxon>
        <taxon>Pseudomonas</taxon>
    </lineage>
</organism>
<dbReference type="Proteomes" id="UP000344274">
    <property type="component" value="Unassembled WGS sequence"/>
</dbReference>
<evidence type="ECO:0000259" key="1">
    <source>
        <dbReference type="Pfam" id="PF20432"/>
    </source>
</evidence>
<gene>
    <name evidence="2" type="ORF">PS673_02023</name>
</gene>
<dbReference type="EMBL" id="CABVHB010000012">
    <property type="protein sequence ID" value="VVM75965.1"/>
    <property type="molecule type" value="Genomic_DNA"/>
</dbReference>
<dbReference type="AlphaFoldDB" id="A0A5E6SF43"/>
<dbReference type="NCBIfam" id="TIGR02293">
    <property type="entry name" value="TAS_TIGR02293"/>
    <property type="match status" value="1"/>
</dbReference>
<sequence length="108" mass="11926">MLAFIEEYQPGAVSPAGRWASLGLPDLGLGLYERIREGLPFTFLSQLANLVEIDMRLLSKSVGISPSMLSRRVKAGRFTKAESDRLYLLTKVLHAANDLFEGDKKSGQ</sequence>
<dbReference type="Pfam" id="PF20432">
    <property type="entry name" value="Xre-like-HTH"/>
    <property type="match status" value="1"/>
</dbReference>
<feature type="domain" description="Antitoxin Xre-like helix-turn-helix" evidence="1">
    <location>
        <begin position="31"/>
        <end position="89"/>
    </location>
</feature>
<name>A0A5E6SF43_PSEFL</name>
<evidence type="ECO:0000313" key="3">
    <source>
        <dbReference type="Proteomes" id="UP000344274"/>
    </source>
</evidence>
<proteinExistence type="predicted"/>
<dbReference type="RefSeq" id="WP_154946902.1">
    <property type="nucleotide sequence ID" value="NZ_CABVHB010000012.1"/>
</dbReference>